<dbReference type="InterPro" id="IPR001660">
    <property type="entry name" value="SAM"/>
</dbReference>
<proteinExistence type="predicted"/>
<dbReference type="Pfam" id="PF00169">
    <property type="entry name" value="PH"/>
    <property type="match status" value="1"/>
</dbReference>
<protein>
    <recommendedName>
        <fullName evidence="6">SAM and PH domain protein</fullName>
    </recommendedName>
</protein>
<evidence type="ECO:0000259" key="2">
    <source>
        <dbReference type="PROSITE" id="PS50003"/>
    </source>
</evidence>
<reference evidence="4 5" key="1">
    <citation type="journal article" date="2024" name="IMA Fungus">
        <title>IMA Genome - F19 : A genome assembly and annotation guide to empower mycologists, including annotated draft genome sequences of Ceratocystis pirilliformis, Diaporthe australafricana, Fusarium ophioides, Paecilomyces lecythidis, and Sporothrix stenoceras.</title>
        <authorList>
            <person name="Aylward J."/>
            <person name="Wilson A.M."/>
            <person name="Visagie C.M."/>
            <person name="Spraker J."/>
            <person name="Barnes I."/>
            <person name="Buitendag C."/>
            <person name="Ceriani C."/>
            <person name="Del Mar Angel L."/>
            <person name="du Plessis D."/>
            <person name="Fuchs T."/>
            <person name="Gasser K."/>
            <person name="Kramer D."/>
            <person name="Li W."/>
            <person name="Munsamy K."/>
            <person name="Piso A."/>
            <person name="Price J.L."/>
            <person name="Sonnekus B."/>
            <person name="Thomas C."/>
            <person name="van der Nest A."/>
            <person name="van Dijk A."/>
            <person name="van Heerden A."/>
            <person name="van Vuuren N."/>
            <person name="Yilmaz N."/>
            <person name="Duong T.A."/>
            <person name="van der Merwe N.A."/>
            <person name="Wingfield M.J."/>
            <person name="Wingfield B.D."/>
        </authorList>
    </citation>
    <scope>NUCLEOTIDE SEQUENCE [LARGE SCALE GENOMIC DNA]</scope>
    <source>
        <strain evidence="4 5">CMW 18167</strain>
    </source>
</reference>
<dbReference type="SMART" id="SM00454">
    <property type="entry name" value="SAM"/>
    <property type="match status" value="1"/>
</dbReference>
<dbReference type="SMART" id="SM00233">
    <property type="entry name" value="PH"/>
    <property type="match status" value="1"/>
</dbReference>
<evidence type="ECO:0008006" key="6">
    <source>
        <dbReference type="Google" id="ProtNLM"/>
    </source>
</evidence>
<keyword evidence="5" id="KW-1185">Reference proteome</keyword>
<sequence length="811" mass="89942">MAVETHRSSLQMLQSSDKGSFLNPRTSTPRPLSDVTEIFDTDYDEDSVELYAADSPRGSLATKSISTVSTEEVQTPGSTGLDQFQFHFDEKPVMGPVGPHLFRSSLDGSDMKSSFEVDFILEDSSPISPAVGLGPPTSVAEPARNEVPLQNAYSRQTPVSQPAPFEQHAIESNETDVGSWTPTDVVKWLQNSGFDESIVEKFFINDISGAILLELQAEDLKELEIHSFGKRHRLMGSIQQLRDGRVPENSVPQQSPPQMSRSSSQSASRHSSTPPRQENNGSPSSDGKSVDTPTRERRRKHRHHRRNTEDVRPGESASIVAIEQLLPKIHNCSKGRDCPKWQKQQRKLARLAQDLPIETLDSISGGSILTGDPGNPATAPNLVRQSKSDMSPSIVASSDVLGPNTPEFQISEQKLNEVQKRDPQENVRQFLNFQHLSRLQPVNNPASPPAEAFASPVADSPDSVKTNVTLAENLRSLPKLRIPSMNGAPAAGSLSATLSAQRTITPSVLHKRQPFSPQGTTPVSYKQPAYGSTMSPSEYYRQESLYRQGTPFSEMDVPITAVPLGPIPRQESQSVPPDMRFGSDFVPRHDPIQRPSSTKVDNHRRNTSQNIPTLDRLDETDVYDPIETPEDLSRTPRATNYGRSPFSSAPRNVNDATHSGWMKKRKTTRLLRHEWEDHHFVLKGTQLAMYADERDSRRDSKALEHIDVDDYAVACSSLASSSKLTAAFKKTVLKRRDNTIDEAAFAFSLIPSTNNTATVDRKAIFTNGKSHHFAVKTRDERIDWMRELMLAKALKRGKEDGESIQVNGNNI</sequence>
<evidence type="ECO:0000256" key="1">
    <source>
        <dbReference type="SAM" id="MobiDB-lite"/>
    </source>
</evidence>
<feature type="domain" description="PH" evidence="2">
    <location>
        <begin position="655"/>
        <end position="793"/>
    </location>
</feature>
<feature type="region of interest" description="Disordered" evidence="1">
    <location>
        <begin position="626"/>
        <end position="659"/>
    </location>
</feature>
<feature type="compositionally biased region" description="Polar residues" evidence="1">
    <location>
        <begin position="8"/>
        <end position="30"/>
    </location>
</feature>
<feature type="domain" description="SAM" evidence="3">
    <location>
        <begin position="180"/>
        <end position="244"/>
    </location>
</feature>
<feature type="compositionally biased region" description="Low complexity" evidence="1">
    <location>
        <begin position="250"/>
        <end position="275"/>
    </location>
</feature>
<organism evidence="4 5">
    <name type="scientific">Paecilomyces lecythidis</name>
    <dbReference type="NCBI Taxonomy" id="3004212"/>
    <lineage>
        <taxon>Eukaryota</taxon>
        <taxon>Fungi</taxon>
        <taxon>Dikarya</taxon>
        <taxon>Ascomycota</taxon>
        <taxon>Pezizomycotina</taxon>
        <taxon>Eurotiomycetes</taxon>
        <taxon>Eurotiomycetidae</taxon>
        <taxon>Eurotiales</taxon>
        <taxon>Thermoascaceae</taxon>
        <taxon>Paecilomyces</taxon>
    </lineage>
</organism>
<accession>A0ABR3XDS8</accession>
<dbReference type="Gene3D" id="1.10.150.50">
    <property type="entry name" value="Transcription Factor, Ets-1"/>
    <property type="match status" value="1"/>
</dbReference>
<feature type="compositionally biased region" description="Polar residues" evidence="1">
    <location>
        <begin position="276"/>
        <end position="287"/>
    </location>
</feature>
<evidence type="ECO:0000259" key="3">
    <source>
        <dbReference type="PROSITE" id="PS50105"/>
    </source>
</evidence>
<feature type="region of interest" description="Disordered" evidence="1">
    <location>
        <begin position="1"/>
        <end position="33"/>
    </location>
</feature>
<gene>
    <name evidence="4" type="ORF">Plec18167_006000</name>
</gene>
<evidence type="ECO:0000313" key="4">
    <source>
        <dbReference type="EMBL" id="KAL1874066.1"/>
    </source>
</evidence>
<feature type="compositionally biased region" description="Low complexity" evidence="1">
    <location>
        <begin position="449"/>
        <end position="458"/>
    </location>
</feature>
<feature type="region of interest" description="Disordered" evidence="1">
    <location>
        <begin position="511"/>
        <end position="535"/>
    </location>
</feature>
<feature type="region of interest" description="Disordered" evidence="1">
    <location>
        <begin position="443"/>
        <end position="463"/>
    </location>
</feature>
<dbReference type="Proteomes" id="UP001583193">
    <property type="component" value="Unassembled WGS sequence"/>
</dbReference>
<name>A0ABR3XDS8_9EURO</name>
<evidence type="ECO:0000313" key="5">
    <source>
        <dbReference type="Proteomes" id="UP001583193"/>
    </source>
</evidence>
<comment type="caution">
    <text evidence="4">The sequence shown here is derived from an EMBL/GenBank/DDBJ whole genome shotgun (WGS) entry which is preliminary data.</text>
</comment>
<dbReference type="SUPFAM" id="SSF50729">
    <property type="entry name" value="PH domain-like"/>
    <property type="match status" value="1"/>
</dbReference>
<dbReference type="Gene3D" id="2.30.29.30">
    <property type="entry name" value="Pleckstrin-homology domain (PH domain)/Phosphotyrosine-binding domain (PTB)"/>
    <property type="match status" value="1"/>
</dbReference>
<feature type="compositionally biased region" description="Polar residues" evidence="1">
    <location>
        <begin position="515"/>
        <end position="535"/>
    </location>
</feature>
<dbReference type="CDD" id="cd09535">
    <property type="entry name" value="SAM_BOI-like_fungal"/>
    <property type="match status" value="1"/>
</dbReference>
<dbReference type="EMBL" id="JAVDPF010000020">
    <property type="protein sequence ID" value="KAL1874066.1"/>
    <property type="molecule type" value="Genomic_DNA"/>
</dbReference>
<dbReference type="InterPro" id="IPR001849">
    <property type="entry name" value="PH_domain"/>
</dbReference>
<feature type="compositionally biased region" description="Basic residues" evidence="1">
    <location>
        <begin position="296"/>
        <end position="306"/>
    </location>
</feature>
<dbReference type="PROSITE" id="PS50003">
    <property type="entry name" value="PH_DOMAIN"/>
    <property type="match status" value="1"/>
</dbReference>
<dbReference type="Pfam" id="PF07647">
    <property type="entry name" value="SAM_2"/>
    <property type="match status" value="1"/>
</dbReference>
<dbReference type="InterPro" id="IPR011993">
    <property type="entry name" value="PH-like_dom_sf"/>
</dbReference>
<feature type="compositionally biased region" description="Polar residues" evidence="1">
    <location>
        <begin position="636"/>
        <end position="657"/>
    </location>
</feature>
<dbReference type="PROSITE" id="PS50105">
    <property type="entry name" value="SAM_DOMAIN"/>
    <property type="match status" value="1"/>
</dbReference>
<dbReference type="InterPro" id="IPR013761">
    <property type="entry name" value="SAM/pointed_sf"/>
</dbReference>
<dbReference type="SUPFAM" id="SSF47769">
    <property type="entry name" value="SAM/Pointed domain"/>
    <property type="match status" value="1"/>
</dbReference>
<feature type="region of interest" description="Disordered" evidence="1">
    <location>
        <begin position="241"/>
        <end position="316"/>
    </location>
</feature>
<feature type="region of interest" description="Disordered" evidence="1">
    <location>
        <begin position="586"/>
        <end position="612"/>
    </location>
</feature>